<dbReference type="Proteomes" id="UP000018144">
    <property type="component" value="Unassembled WGS sequence"/>
</dbReference>
<gene>
    <name evidence="10" type="ORF">PCON_10952</name>
</gene>
<proteinExistence type="inferred from homology"/>
<dbReference type="GO" id="GO:0006400">
    <property type="term" value="P:tRNA modification"/>
    <property type="evidence" value="ECO:0007669"/>
    <property type="project" value="TreeGrafter"/>
</dbReference>
<keyword evidence="11" id="KW-1185">Reference proteome</keyword>
<sequence>MNFLLRLLRLPTQKKMPPPPPLISVIGATGTGKSQLAVELALKFNGEVINADAMQLYKGLPIITNKITDGERKGVPHHLLGFLDTRDKWEVGRFIKECEKTIEDIRKRGKLPVLVGGTHYYVQSLLYPHTIPAEESTQQQDDEHSLPPVPENLAEQYPILDAPTPALYEDLQRVDPVIAARWHPNDRRKIRRSLEIYYSTGCKQTASEIYAAQRAAKQQPELSDEEKQSKHRNLIFWVHAETEPLRQRLNGRVGKMINAGMWEEIEEMEKLYDELTKEGKVDLNSGIWQSIGFKEFVPYLELRKNPAAEEKELEKLRLRAVEDMKTATRRYAKIQVKWIRIKFINALLADAKASGAPETLAYPGNMFLVDSTDVPNYDTNVVAPAINITKAFLDSSPLPDPLSLSALAKENLTPHRDYDISTRPDLWASNTCEHCEVTFTNMPDWQQHLKSGKHKKRMESVRKRKEVQEFLAKREQGKEK</sequence>
<dbReference type="SUPFAM" id="SSF57667">
    <property type="entry name" value="beta-beta-alpha zinc fingers"/>
    <property type="match status" value="1"/>
</dbReference>
<dbReference type="InterPro" id="IPR030666">
    <property type="entry name" value="IPP_transferase_euk"/>
</dbReference>
<dbReference type="GO" id="GO:0008270">
    <property type="term" value="F:zinc ion binding"/>
    <property type="evidence" value="ECO:0007669"/>
    <property type="project" value="UniProtKB-KW"/>
</dbReference>
<evidence type="ECO:0000313" key="10">
    <source>
        <dbReference type="EMBL" id="CCX11358.1"/>
    </source>
</evidence>
<evidence type="ECO:0000256" key="1">
    <source>
        <dbReference type="ARBA" id="ARBA00005842"/>
    </source>
</evidence>
<dbReference type="AlphaFoldDB" id="U4L5D9"/>
<name>U4L5D9_PYROM</name>
<dbReference type="InterPro" id="IPR003604">
    <property type="entry name" value="Matrin/U1-like-C_Znf_C2H2"/>
</dbReference>
<dbReference type="PROSITE" id="PS00028">
    <property type="entry name" value="ZINC_FINGER_C2H2_1"/>
    <property type="match status" value="1"/>
</dbReference>
<keyword evidence="6" id="KW-0963">Cytoplasm</keyword>
<comment type="function">
    <text evidence="6">Catalyzes the transfer of a dimethylallyl group onto the adenine at position 37.</text>
</comment>
<dbReference type="Pfam" id="PF01715">
    <property type="entry name" value="IPPT"/>
    <property type="match status" value="1"/>
</dbReference>
<dbReference type="NCBIfam" id="TIGR00174">
    <property type="entry name" value="miaA"/>
    <property type="match status" value="1"/>
</dbReference>
<dbReference type="PANTHER" id="PTHR11088:SF89">
    <property type="entry name" value="TRNA DIMETHYLALLYLTRANSFERASE"/>
    <property type="match status" value="1"/>
</dbReference>
<dbReference type="OMA" id="WGLHLKS"/>
<dbReference type="EC" id="2.5.1.75" evidence="6 7"/>
<comment type="catalytic activity">
    <reaction evidence="6 7">
        <text>adenosine(37) in tRNA + dimethylallyl diphosphate = N(6)-dimethylallyladenosine(37) in tRNA + diphosphate</text>
        <dbReference type="Rhea" id="RHEA:26482"/>
        <dbReference type="Rhea" id="RHEA-COMP:10162"/>
        <dbReference type="Rhea" id="RHEA-COMP:10375"/>
        <dbReference type="ChEBI" id="CHEBI:33019"/>
        <dbReference type="ChEBI" id="CHEBI:57623"/>
        <dbReference type="ChEBI" id="CHEBI:74411"/>
        <dbReference type="ChEBI" id="CHEBI:74415"/>
        <dbReference type="EC" id="2.5.1.75"/>
    </reaction>
</comment>
<dbReference type="Gene3D" id="1.10.20.140">
    <property type="match status" value="1"/>
</dbReference>
<evidence type="ECO:0000256" key="7">
    <source>
        <dbReference type="RuleBase" id="RU003783"/>
    </source>
</evidence>
<dbReference type="HAMAP" id="MF_00185">
    <property type="entry name" value="IPP_trans"/>
    <property type="match status" value="1"/>
</dbReference>
<evidence type="ECO:0000313" key="11">
    <source>
        <dbReference type="Proteomes" id="UP000018144"/>
    </source>
</evidence>
<dbReference type="Gene3D" id="3.40.50.300">
    <property type="entry name" value="P-loop containing nucleotide triphosphate hydrolases"/>
    <property type="match status" value="1"/>
</dbReference>
<dbReference type="PIRSF" id="PIRSF039110">
    <property type="entry name" value="IPP_transferase"/>
    <property type="match status" value="1"/>
</dbReference>
<evidence type="ECO:0000256" key="4">
    <source>
        <dbReference type="ARBA" id="ARBA00022771"/>
    </source>
</evidence>
<dbReference type="SUPFAM" id="SSF52540">
    <property type="entry name" value="P-loop containing nucleoside triphosphate hydrolases"/>
    <property type="match status" value="2"/>
</dbReference>
<dbReference type="GO" id="GO:0052381">
    <property type="term" value="F:tRNA dimethylallyltransferase activity"/>
    <property type="evidence" value="ECO:0007669"/>
    <property type="project" value="UniProtKB-UniRule"/>
</dbReference>
<evidence type="ECO:0000256" key="6">
    <source>
        <dbReference type="PIRNR" id="PIRNR039110"/>
    </source>
</evidence>
<accession>U4L5D9</accession>
<dbReference type="STRING" id="1076935.U4L5D9"/>
<dbReference type="GO" id="GO:0005524">
    <property type="term" value="F:ATP binding"/>
    <property type="evidence" value="ECO:0007669"/>
    <property type="project" value="UniProtKB-UniRule"/>
</dbReference>
<dbReference type="InterPro" id="IPR013087">
    <property type="entry name" value="Znf_C2H2_type"/>
</dbReference>
<comment type="similarity">
    <text evidence="1 6 8">Belongs to the IPP transferase family.</text>
</comment>
<evidence type="ECO:0000256" key="8">
    <source>
        <dbReference type="RuleBase" id="RU003785"/>
    </source>
</evidence>
<keyword evidence="4" id="KW-0862">Zinc</keyword>
<dbReference type="InterPro" id="IPR036236">
    <property type="entry name" value="Znf_C2H2_sf"/>
</dbReference>
<evidence type="ECO:0000259" key="9">
    <source>
        <dbReference type="PROSITE" id="PS00028"/>
    </source>
</evidence>
<dbReference type="OrthoDB" id="775260at2759"/>
<dbReference type="InterPro" id="IPR018022">
    <property type="entry name" value="IPT"/>
</dbReference>
<dbReference type="EMBL" id="HF935612">
    <property type="protein sequence ID" value="CCX11358.1"/>
    <property type="molecule type" value="Genomic_DNA"/>
</dbReference>
<keyword evidence="5 6" id="KW-0067">ATP-binding</keyword>
<dbReference type="InterPro" id="IPR027417">
    <property type="entry name" value="P-loop_NTPase"/>
</dbReference>
<organism evidence="10 11">
    <name type="scientific">Pyronema omphalodes (strain CBS 100304)</name>
    <name type="common">Pyronema confluens</name>
    <dbReference type="NCBI Taxonomy" id="1076935"/>
    <lineage>
        <taxon>Eukaryota</taxon>
        <taxon>Fungi</taxon>
        <taxon>Dikarya</taxon>
        <taxon>Ascomycota</taxon>
        <taxon>Pezizomycotina</taxon>
        <taxon>Pezizomycetes</taxon>
        <taxon>Pezizales</taxon>
        <taxon>Pyronemataceae</taxon>
        <taxon>Pyronema</taxon>
    </lineage>
</organism>
<dbReference type="GO" id="GO:0003676">
    <property type="term" value="F:nucleic acid binding"/>
    <property type="evidence" value="ECO:0007669"/>
    <property type="project" value="InterPro"/>
</dbReference>
<protein>
    <recommendedName>
        <fullName evidence="6 7">tRNA dimethylallyltransferase</fullName>
        <ecNumber evidence="6 7">2.5.1.75</ecNumber>
    </recommendedName>
</protein>
<evidence type="ECO:0000256" key="2">
    <source>
        <dbReference type="ARBA" id="ARBA00022679"/>
    </source>
</evidence>
<dbReference type="InterPro" id="IPR039657">
    <property type="entry name" value="Dimethylallyltransferase"/>
</dbReference>
<dbReference type="PANTHER" id="PTHR11088">
    <property type="entry name" value="TRNA DIMETHYLALLYLTRANSFERASE"/>
    <property type="match status" value="1"/>
</dbReference>
<dbReference type="Pfam" id="PF12874">
    <property type="entry name" value="zf-met"/>
    <property type="match status" value="1"/>
</dbReference>
<keyword evidence="3 6" id="KW-0547">Nucleotide-binding</keyword>
<feature type="domain" description="C2H2-type" evidence="9">
    <location>
        <begin position="432"/>
        <end position="454"/>
    </location>
</feature>
<dbReference type="GO" id="GO:0005739">
    <property type="term" value="C:mitochondrion"/>
    <property type="evidence" value="ECO:0007669"/>
    <property type="project" value="TreeGrafter"/>
</dbReference>
<dbReference type="Gene3D" id="3.30.160.60">
    <property type="entry name" value="Classic Zinc Finger"/>
    <property type="match status" value="1"/>
</dbReference>
<reference evidence="10 11" key="1">
    <citation type="journal article" date="2013" name="PLoS Genet.">
        <title>The genome and development-dependent transcriptomes of Pyronema confluens: a window into fungal evolution.</title>
        <authorList>
            <person name="Traeger S."/>
            <person name="Altegoer F."/>
            <person name="Freitag M."/>
            <person name="Gabaldon T."/>
            <person name="Kempken F."/>
            <person name="Kumar A."/>
            <person name="Marcet-Houben M."/>
            <person name="Poggeler S."/>
            <person name="Stajich J.E."/>
            <person name="Nowrousian M."/>
        </authorList>
    </citation>
    <scope>NUCLEOTIDE SEQUENCE [LARGE SCALE GENOMIC DNA]</scope>
    <source>
        <strain evidence="11">CBS 100304</strain>
        <tissue evidence="10">Vegetative mycelium</tissue>
    </source>
</reference>
<keyword evidence="6 7" id="KW-0819">tRNA processing</keyword>
<keyword evidence="4" id="KW-0863">Zinc-finger</keyword>
<keyword evidence="2 6" id="KW-0808">Transferase</keyword>
<keyword evidence="4" id="KW-0479">Metal-binding</keyword>
<evidence type="ECO:0000256" key="5">
    <source>
        <dbReference type="ARBA" id="ARBA00022840"/>
    </source>
</evidence>
<evidence type="ECO:0000256" key="3">
    <source>
        <dbReference type="ARBA" id="ARBA00022741"/>
    </source>
</evidence>
<dbReference type="eggNOG" id="KOG1384">
    <property type="taxonomic scope" value="Eukaryota"/>
</dbReference>
<dbReference type="SMART" id="SM00451">
    <property type="entry name" value="ZnF_U1"/>
    <property type="match status" value="1"/>
</dbReference>